<proteinExistence type="predicted"/>
<evidence type="ECO:0000313" key="2">
    <source>
        <dbReference type="Proteomes" id="UP000077177"/>
    </source>
</evidence>
<name>A0A172TUN7_9BACT</name>
<dbReference type="EMBL" id="CP011390">
    <property type="protein sequence ID" value="ANE50712.1"/>
    <property type="molecule type" value="Genomic_DNA"/>
</dbReference>
<reference evidence="1 2" key="2">
    <citation type="journal article" date="2016" name="Int. J. Syst. Evol. Microbiol.">
        <title>Flavisolibacter tropicus sp. nov., isolated from tropical soil.</title>
        <authorList>
            <person name="Lee J.J."/>
            <person name="Kang M.S."/>
            <person name="Kim G.S."/>
            <person name="Lee C.S."/>
            <person name="Lim S."/>
            <person name="Lee J."/>
            <person name="Roh S.H."/>
            <person name="Kang H."/>
            <person name="Ha J.M."/>
            <person name="Bae S."/>
            <person name="Jung H.Y."/>
            <person name="Kim M.K."/>
        </authorList>
    </citation>
    <scope>NUCLEOTIDE SEQUENCE [LARGE SCALE GENOMIC DNA]</scope>
    <source>
        <strain evidence="1 2">LCS9</strain>
    </source>
</reference>
<dbReference type="KEGG" id="fla:SY85_09570"/>
<dbReference type="RefSeq" id="WP_066403947.1">
    <property type="nucleotide sequence ID" value="NZ_CP011390.1"/>
</dbReference>
<organism evidence="1 2">
    <name type="scientific">Flavisolibacter tropicus</name>
    <dbReference type="NCBI Taxonomy" id="1492898"/>
    <lineage>
        <taxon>Bacteria</taxon>
        <taxon>Pseudomonadati</taxon>
        <taxon>Bacteroidota</taxon>
        <taxon>Chitinophagia</taxon>
        <taxon>Chitinophagales</taxon>
        <taxon>Chitinophagaceae</taxon>
        <taxon>Flavisolibacter</taxon>
    </lineage>
</organism>
<reference evidence="2" key="1">
    <citation type="submission" date="2015-01" db="EMBL/GenBank/DDBJ databases">
        <title>Flavisolibacter sp./LCS9/ whole genome sequencing.</title>
        <authorList>
            <person name="Kim M.K."/>
            <person name="Srinivasan S."/>
            <person name="Lee J.-J."/>
        </authorList>
    </citation>
    <scope>NUCLEOTIDE SEQUENCE [LARGE SCALE GENOMIC DNA]</scope>
    <source>
        <strain evidence="2">LCS9</strain>
    </source>
</reference>
<evidence type="ECO:0008006" key="3">
    <source>
        <dbReference type="Google" id="ProtNLM"/>
    </source>
</evidence>
<keyword evidence="2" id="KW-1185">Reference proteome</keyword>
<dbReference type="OrthoDB" id="666127at2"/>
<sequence>MKLALYVLLIVSCIASCKKTIEKAQEAAAIDAITSGYWIVTKFQKGSTEITDSFSGYKFQFKENHTVDALKSNVIEMSGHWEADVSSRTIDANFTNASSPLTFLNGRWLITNSTWTSVDATLTIDGEKRELHLKKE</sequence>
<protein>
    <recommendedName>
        <fullName evidence="3">Lipocalin-like domain-containing protein</fullName>
    </recommendedName>
</protein>
<dbReference type="Proteomes" id="UP000077177">
    <property type="component" value="Chromosome"/>
</dbReference>
<accession>A0A172TUN7</accession>
<dbReference type="STRING" id="1492898.SY85_09570"/>
<evidence type="ECO:0000313" key="1">
    <source>
        <dbReference type="EMBL" id="ANE50712.1"/>
    </source>
</evidence>
<dbReference type="AlphaFoldDB" id="A0A172TUN7"/>
<gene>
    <name evidence="1" type="ORF">SY85_09570</name>
</gene>